<keyword evidence="5 6" id="KW-0408">Iron</keyword>
<comment type="cofactor">
    <cofactor evidence="1 6">
        <name>heme</name>
        <dbReference type="ChEBI" id="CHEBI:30413"/>
    </cofactor>
</comment>
<dbReference type="PANTHER" id="PTHR24305:SF210">
    <property type="entry name" value="CYTOCHROME P450 MONOOXYGENASE ASQL-RELATED"/>
    <property type="match status" value="1"/>
</dbReference>
<keyword evidence="7" id="KW-0560">Oxidoreductase</keyword>
<dbReference type="PRINTS" id="PR00463">
    <property type="entry name" value="EP450I"/>
</dbReference>
<dbReference type="SUPFAM" id="SSF48264">
    <property type="entry name" value="Cytochrome P450"/>
    <property type="match status" value="1"/>
</dbReference>
<dbReference type="InterPro" id="IPR002401">
    <property type="entry name" value="Cyt_P450_E_grp-I"/>
</dbReference>
<comment type="caution">
    <text evidence="8">The sequence shown here is derived from an EMBL/GenBank/DDBJ whole genome shotgun (WGS) entry which is preliminary data.</text>
</comment>
<protein>
    <recommendedName>
        <fullName evidence="10">Cytochrome P450</fullName>
    </recommendedName>
</protein>
<evidence type="ECO:0000256" key="1">
    <source>
        <dbReference type="ARBA" id="ARBA00001971"/>
    </source>
</evidence>
<keyword evidence="4 6" id="KW-0479">Metal-binding</keyword>
<dbReference type="EMBL" id="CABFNQ020000690">
    <property type="protein sequence ID" value="CAH0023283.1"/>
    <property type="molecule type" value="Genomic_DNA"/>
</dbReference>
<dbReference type="PROSITE" id="PS00086">
    <property type="entry name" value="CYTOCHROME_P450"/>
    <property type="match status" value="1"/>
</dbReference>
<proteinExistence type="inferred from homology"/>
<comment type="similarity">
    <text evidence="2 7">Belongs to the cytochrome P450 family.</text>
</comment>
<dbReference type="AlphaFoldDB" id="A0A9N9VDU9"/>
<evidence type="ECO:0000313" key="8">
    <source>
        <dbReference type="EMBL" id="CAH0023283.1"/>
    </source>
</evidence>
<dbReference type="GO" id="GO:0004497">
    <property type="term" value="F:monooxygenase activity"/>
    <property type="evidence" value="ECO:0007669"/>
    <property type="project" value="UniProtKB-KW"/>
</dbReference>
<dbReference type="PRINTS" id="PR00385">
    <property type="entry name" value="P450"/>
</dbReference>
<dbReference type="InterPro" id="IPR050121">
    <property type="entry name" value="Cytochrome_P450_monoxygenase"/>
</dbReference>
<organism evidence="8 9">
    <name type="scientific">Clonostachys rhizophaga</name>
    <dbReference type="NCBI Taxonomy" id="160324"/>
    <lineage>
        <taxon>Eukaryota</taxon>
        <taxon>Fungi</taxon>
        <taxon>Dikarya</taxon>
        <taxon>Ascomycota</taxon>
        <taxon>Pezizomycotina</taxon>
        <taxon>Sordariomycetes</taxon>
        <taxon>Hypocreomycetidae</taxon>
        <taxon>Hypocreales</taxon>
        <taxon>Bionectriaceae</taxon>
        <taxon>Clonostachys</taxon>
    </lineage>
</organism>
<keyword evidence="7" id="KW-0503">Monooxygenase</keyword>
<name>A0A9N9VDU9_9HYPO</name>
<reference evidence="8" key="1">
    <citation type="submission" date="2021-10" db="EMBL/GenBank/DDBJ databases">
        <authorList>
            <person name="Piombo E."/>
        </authorList>
    </citation>
    <scope>NUCLEOTIDE SEQUENCE</scope>
</reference>
<keyword evidence="9" id="KW-1185">Reference proteome</keyword>
<dbReference type="PANTHER" id="PTHR24305">
    <property type="entry name" value="CYTOCHROME P450"/>
    <property type="match status" value="1"/>
</dbReference>
<dbReference type="OrthoDB" id="1470350at2759"/>
<dbReference type="InterPro" id="IPR036396">
    <property type="entry name" value="Cyt_P450_sf"/>
</dbReference>
<dbReference type="GO" id="GO:0005506">
    <property type="term" value="F:iron ion binding"/>
    <property type="evidence" value="ECO:0007669"/>
    <property type="project" value="InterPro"/>
</dbReference>
<feature type="binding site" description="axial binding residue" evidence="6">
    <location>
        <position position="438"/>
    </location>
    <ligand>
        <name>heme</name>
        <dbReference type="ChEBI" id="CHEBI:30413"/>
    </ligand>
    <ligandPart>
        <name>Fe</name>
        <dbReference type="ChEBI" id="CHEBI:18248"/>
    </ligandPart>
</feature>
<dbReference type="GO" id="GO:0020037">
    <property type="term" value="F:heme binding"/>
    <property type="evidence" value="ECO:0007669"/>
    <property type="project" value="InterPro"/>
</dbReference>
<evidence type="ECO:0000256" key="3">
    <source>
        <dbReference type="ARBA" id="ARBA00022617"/>
    </source>
</evidence>
<evidence type="ECO:0000256" key="5">
    <source>
        <dbReference type="ARBA" id="ARBA00023004"/>
    </source>
</evidence>
<evidence type="ECO:0000313" key="9">
    <source>
        <dbReference type="Proteomes" id="UP000696573"/>
    </source>
</evidence>
<dbReference type="InterPro" id="IPR017972">
    <property type="entry name" value="Cyt_P450_CS"/>
</dbReference>
<dbReference type="Pfam" id="PF00067">
    <property type="entry name" value="p450"/>
    <property type="match status" value="1"/>
</dbReference>
<evidence type="ECO:0000256" key="2">
    <source>
        <dbReference type="ARBA" id="ARBA00010617"/>
    </source>
</evidence>
<dbReference type="Gene3D" id="1.10.630.10">
    <property type="entry name" value="Cytochrome P450"/>
    <property type="match status" value="1"/>
</dbReference>
<dbReference type="InterPro" id="IPR001128">
    <property type="entry name" value="Cyt_P450"/>
</dbReference>
<dbReference type="GO" id="GO:0016705">
    <property type="term" value="F:oxidoreductase activity, acting on paired donors, with incorporation or reduction of molecular oxygen"/>
    <property type="evidence" value="ECO:0007669"/>
    <property type="project" value="InterPro"/>
</dbReference>
<evidence type="ECO:0008006" key="10">
    <source>
        <dbReference type="Google" id="ProtNLM"/>
    </source>
</evidence>
<gene>
    <name evidence="8" type="ORF">CRHIZ90672A_00007737</name>
</gene>
<sequence>MYVYCSPRYRLCIVWETHLILLNHKFLLRLLFDPWRHIPGPFLAKFTGVMLRLESMRGRRVYELDRLHARYGPIVRVGPDEVSISDWRHLRTIYQAKSGVIKDARFYDPIRMFGQHNIFQMIDPAEHAARRKLSSSPYSLQSIAQLDPIIQKQSQILVSRLLAQASASASGTADAYMLCGLYSLEVICQAGFAKEFTGPTATDDTRHLLDLIDGSAAAFMYSASIPFASIHGVGSRLPGPIGASYRAFADWQQASRDMVDHFLQHSSEETKYLLNPLSQSTDRFLNRKLAHNELVEEAMTYVFAGSGTTSTTLTYILYEISKPNHRYVQDRLRQEVRGPQEGDITGLRNNDYVNAVIKETMRLHPTIISTLPRLLTESMQLDNLCLPTGTIVGMQNWVHHRNPAVFPSPESFVLHRWLDATVEMESSLTPFGIGRRNCIGQNLAWQELYWAIGSLMRAGVELELGVEMGNWEMEKIDRFNIAPRGKRLMLAVTKCGKI</sequence>
<dbReference type="Proteomes" id="UP000696573">
    <property type="component" value="Unassembled WGS sequence"/>
</dbReference>
<accession>A0A9N9VDU9</accession>
<evidence type="ECO:0000256" key="6">
    <source>
        <dbReference type="PIRSR" id="PIRSR602401-1"/>
    </source>
</evidence>
<evidence type="ECO:0000256" key="7">
    <source>
        <dbReference type="RuleBase" id="RU000461"/>
    </source>
</evidence>
<keyword evidence="3 6" id="KW-0349">Heme</keyword>
<evidence type="ECO:0000256" key="4">
    <source>
        <dbReference type="ARBA" id="ARBA00022723"/>
    </source>
</evidence>